<accession>A0A7I7SBD8</accession>
<sequence length="105" mass="11307">MTDVNYEVDADEAVAQKVADGLRRLRELRGLYDQATEELEGGRRVGKARIAELQEQIDAENATLVAAVNDAAVEFNDASSELVETGFATPKALAAMGLGTLRVKK</sequence>
<comment type="caution">
    <text evidence="1">The sequence shown here is derived from an EMBL/GenBank/DDBJ whole genome shotgun (WGS) entry which is preliminary data.</text>
</comment>
<dbReference type="EMBL" id="NCXO01000008">
    <property type="protein sequence ID" value="OSC34674.1"/>
    <property type="molecule type" value="Genomic_DNA"/>
</dbReference>
<organism evidence="1 2">
    <name type="scientific">Mycolicibacillus koreensis</name>
    <dbReference type="NCBI Taxonomy" id="1069220"/>
    <lineage>
        <taxon>Bacteria</taxon>
        <taxon>Bacillati</taxon>
        <taxon>Actinomycetota</taxon>
        <taxon>Actinomycetes</taxon>
        <taxon>Mycobacteriales</taxon>
        <taxon>Mycobacteriaceae</taxon>
        <taxon>Mycolicibacillus</taxon>
    </lineage>
</organism>
<dbReference type="RefSeq" id="WP_085302633.1">
    <property type="nucleotide sequence ID" value="NZ_AP022594.1"/>
</dbReference>
<name>A0A7I7SBD8_9MYCO</name>
<dbReference type="AlphaFoldDB" id="A0A7I7SBD8"/>
<keyword evidence="2" id="KW-1185">Reference proteome</keyword>
<evidence type="ECO:0000313" key="2">
    <source>
        <dbReference type="Proteomes" id="UP000193577"/>
    </source>
</evidence>
<gene>
    <name evidence="1" type="ORF">B8W67_05350</name>
</gene>
<reference evidence="1 2" key="1">
    <citation type="submission" date="2017-04" db="EMBL/GenBank/DDBJ databases">
        <title>The new phylogeny of genus Mycobacterium.</title>
        <authorList>
            <person name="Tortoli E."/>
            <person name="Trovato A."/>
            <person name="Cirillo D.M."/>
        </authorList>
    </citation>
    <scope>NUCLEOTIDE SEQUENCE [LARGE SCALE GENOMIC DNA]</scope>
    <source>
        <strain evidence="1 2">KCTC 19819</strain>
    </source>
</reference>
<dbReference type="Proteomes" id="UP000193577">
    <property type="component" value="Unassembled WGS sequence"/>
</dbReference>
<evidence type="ECO:0000313" key="1">
    <source>
        <dbReference type="EMBL" id="OSC34674.1"/>
    </source>
</evidence>
<dbReference type="OrthoDB" id="4764226at2"/>
<proteinExistence type="predicted"/>
<protein>
    <submittedName>
        <fullName evidence="1">Uncharacterized protein</fullName>
    </submittedName>
</protein>